<protein>
    <recommendedName>
        <fullName evidence="3">Helix-turn-helix domain-containing protein</fullName>
    </recommendedName>
</protein>
<sequence length="86" mass="10123">MKGRTRYISGLLVYIDLMSRSKGSTIVIKTEKICGTDRRCSWAIYEIMKRYEDMGLATKWKKGTWVIDRKNIDIMKKDILATLPYR</sequence>
<evidence type="ECO:0008006" key="3">
    <source>
        <dbReference type="Google" id="ProtNLM"/>
    </source>
</evidence>
<dbReference type="HOGENOM" id="CLU_186538_0_0_2"/>
<dbReference type="KEGG" id="ttn:TTX_1540"/>
<dbReference type="RefSeq" id="WP_014127420.1">
    <property type="nucleotide sequence ID" value="NC_016070.1"/>
</dbReference>
<proteinExistence type="predicted"/>
<keyword evidence="2" id="KW-1185">Reference proteome</keyword>
<dbReference type="EMBL" id="FN869859">
    <property type="protein sequence ID" value="CCC82166.1"/>
    <property type="molecule type" value="Genomic_DNA"/>
</dbReference>
<dbReference type="PaxDb" id="768679-TTX_1540"/>
<dbReference type="OrthoDB" id="27485at2157"/>
<dbReference type="GeneID" id="11262418"/>
<gene>
    <name evidence="1" type="ordered locus">TTX_1540</name>
</gene>
<dbReference type="AlphaFoldDB" id="G4RKS1"/>
<organism evidence="1 2">
    <name type="scientific">Thermoproteus tenax (strain ATCC 35583 / DSM 2078 / JCM 9277 / NBRC 100435 / Kra 1)</name>
    <dbReference type="NCBI Taxonomy" id="768679"/>
    <lineage>
        <taxon>Archaea</taxon>
        <taxon>Thermoproteota</taxon>
        <taxon>Thermoprotei</taxon>
        <taxon>Thermoproteales</taxon>
        <taxon>Thermoproteaceae</taxon>
        <taxon>Thermoproteus</taxon>
    </lineage>
</organism>
<accession>G4RKS1</accession>
<dbReference type="eggNOG" id="arCOG05492">
    <property type="taxonomic scope" value="Archaea"/>
</dbReference>
<evidence type="ECO:0000313" key="1">
    <source>
        <dbReference type="EMBL" id="CCC82166.1"/>
    </source>
</evidence>
<dbReference type="PATRIC" id="fig|768679.9.peg.1559"/>
<dbReference type="Proteomes" id="UP000002654">
    <property type="component" value="Chromosome"/>
</dbReference>
<name>G4RKS1_THETK</name>
<evidence type="ECO:0000313" key="2">
    <source>
        <dbReference type="Proteomes" id="UP000002654"/>
    </source>
</evidence>
<reference evidence="1 2" key="1">
    <citation type="journal article" date="2011" name="PLoS ONE">
        <title>The complete genome sequence of Thermoproteus tenax: a physiologically versatile member of the Crenarchaeota.</title>
        <authorList>
            <person name="Siebers B."/>
            <person name="Zaparty M."/>
            <person name="Raddatz G."/>
            <person name="Tjaden B."/>
            <person name="Albers S.V."/>
            <person name="Bell S.D."/>
            <person name="Blombach F."/>
            <person name="Kletzin A."/>
            <person name="Kyrpides N."/>
            <person name="Lanz C."/>
            <person name="Plagens A."/>
            <person name="Rampp M."/>
            <person name="Rosinus A."/>
            <person name="von Jan M."/>
            <person name="Makarova K.S."/>
            <person name="Klenk H.P."/>
            <person name="Schuster S.C."/>
            <person name="Hensel R."/>
        </authorList>
    </citation>
    <scope>NUCLEOTIDE SEQUENCE [LARGE SCALE GENOMIC DNA]</scope>
    <source>
        <strain evidence="2">ATCC 35583 / DSM 2078 / JCM 9277 / NBRC 100435 / Kra 1</strain>
    </source>
</reference>